<dbReference type="Proteomes" id="UP001329825">
    <property type="component" value="Chromosome 10"/>
</dbReference>
<name>A0ABZ1D8Z0_9TREE</name>
<protein>
    <submittedName>
        <fullName evidence="2">Uncharacterized protein</fullName>
    </submittedName>
</protein>
<feature type="compositionally biased region" description="Polar residues" evidence="1">
    <location>
        <begin position="78"/>
        <end position="90"/>
    </location>
</feature>
<gene>
    <name evidence="2" type="ORF">IL334_007363</name>
</gene>
<reference evidence="2 3" key="1">
    <citation type="submission" date="2024-01" db="EMBL/GenBank/DDBJ databases">
        <title>Comparative genomics of Cryptococcus and Kwoniella reveals pathogenesis evolution and contrasting modes of karyotype evolution via chromosome fusion or intercentromeric recombination.</title>
        <authorList>
            <person name="Coelho M.A."/>
            <person name="David-Palma M."/>
            <person name="Shea T."/>
            <person name="Bowers K."/>
            <person name="McGinley-Smith S."/>
            <person name="Mohammad A.W."/>
            <person name="Gnirke A."/>
            <person name="Yurkov A.M."/>
            <person name="Nowrousian M."/>
            <person name="Sun S."/>
            <person name="Cuomo C.A."/>
            <person name="Heitman J."/>
        </authorList>
    </citation>
    <scope>NUCLEOTIDE SEQUENCE [LARGE SCALE GENOMIC DNA]</scope>
    <source>
        <strain evidence="2">CBS 11374</strain>
    </source>
</reference>
<sequence>MNSEQNTASTQGTSSPSSAEELTQQGSKATKATRHDWSFEAIMRDKRAFEEKYYLDSSSSTSKPMADESRKPRVSVDNDMSITDQTSRGE</sequence>
<evidence type="ECO:0000313" key="3">
    <source>
        <dbReference type="Proteomes" id="UP001329825"/>
    </source>
</evidence>
<dbReference type="GeneID" id="87959493"/>
<accession>A0ABZ1D8Z0</accession>
<proteinExistence type="predicted"/>
<feature type="compositionally biased region" description="Polar residues" evidence="1">
    <location>
        <begin position="1"/>
        <end position="30"/>
    </location>
</feature>
<keyword evidence="3" id="KW-1185">Reference proteome</keyword>
<evidence type="ECO:0000313" key="2">
    <source>
        <dbReference type="EMBL" id="WRT70365.1"/>
    </source>
</evidence>
<dbReference type="RefSeq" id="XP_062795104.1">
    <property type="nucleotide sequence ID" value="XM_062939053.1"/>
</dbReference>
<feature type="region of interest" description="Disordered" evidence="1">
    <location>
        <begin position="1"/>
        <end position="38"/>
    </location>
</feature>
<feature type="compositionally biased region" description="Basic and acidic residues" evidence="1">
    <location>
        <begin position="65"/>
        <end position="76"/>
    </location>
</feature>
<feature type="region of interest" description="Disordered" evidence="1">
    <location>
        <begin position="53"/>
        <end position="90"/>
    </location>
</feature>
<organism evidence="2 3">
    <name type="scientific">Kwoniella shivajii</name>
    <dbReference type="NCBI Taxonomy" id="564305"/>
    <lineage>
        <taxon>Eukaryota</taxon>
        <taxon>Fungi</taxon>
        <taxon>Dikarya</taxon>
        <taxon>Basidiomycota</taxon>
        <taxon>Agaricomycotina</taxon>
        <taxon>Tremellomycetes</taxon>
        <taxon>Tremellales</taxon>
        <taxon>Cryptococcaceae</taxon>
        <taxon>Kwoniella</taxon>
    </lineage>
</organism>
<evidence type="ECO:0000256" key="1">
    <source>
        <dbReference type="SAM" id="MobiDB-lite"/>
    </source>
</evidence>
<dbReference type="EMBL" id="CP141890">
    <property type="protein sequence ID" value="WRT70365.1"/>
    <property type="molecule type" value="Genomic_DNA"/>
</dbReference>